<evidence type="ECO:0000256" key="6">
    <source>
        <dbReference type="ARBA" id="ARBA00023004"/>
    </source>
</evidence>
<evidence type="ECO:0000259" key="7">
    <source>
        <dbReference type="PROSITE" id="PS51471"/>
    </source>
</evidence>
<evidence type="ECO:0000256" key="5">
    <source>
        <dbReference type="ARBA" id="ARBA00023002"/>
    </source>
</evidence>
<dbReference type="GO" id="GO:0005506">
    <property type="term" value="F:iron ion binding"/>
    <property type="evidence" value="ECO:0007669"/>
    <property type="project" value="InterPro"/>
</dbReference>
<dbReference type="InterPro" id="IPR006620">
    <property type="entry name" value="Pro_4_hyd_alph"/>
</dbReference>
<evidence type="ECO:0000256" key="1">
    <source>
        <dbReference type="ARBA" id="ARBA00001961"/>
    </source>
</evidence>
<keyword evidence="2" id="KW-0479">Metal-binding</keyword>
<dbReference type="Gene3D" id="2.60.120.620">
    <property type="entry name" value="q2cbj1_9rhob like domain"/>
    <property type="match status" value="1"/>
</dbReference>
<name>A0A162JJ62_9PROT</name>
<comment type="caution">
    <text evidence="8">The sequence shown here is derived from an EMBL/GenBank/DDBJ whole genome shotgun (WGS) entry which is preliminary data.</text>
</comment>
<proteinExistence type="predicted"/>
<keyword evidence="6" id="KW-0408">Iron</keyword>
<organism evidence="8 9">
    <name type="scientific">Tistrella mobilis</name>
    <dbReference type="NCBI Taxonomy" id="171437"/>
    <lineage>
        <taxon>Bacteria</taxon>
        <taxon>Pseudomonadati</taxon>
        <taxon>Pseudomonadota</taxon>
        <taxon>Alphaproteobacteria</taxon>
        <taxon>Geminicoccales</taxon>
        <taxon>Geminicoccaceae</taxon>
        <taxon>Tistrella</taxon>
    </lineage>
</organism>
<dbReference type="Pfam" id="PF13640">
    <property type="entry name" value="2OG-FeII_Oxy_3"/>
    <property type="match status" value="1"/>
</dbReference>
<dbReference type="GeneID" id="97244062"/>
<evidence type="ECO:0000256" key="2">
    <source>
        <dbReference type="ARBA" id="ARBA00022723"/>
    </source>
</evidence>
<dbReference type="Proteomes" id="UP000075787">
    <property type="component" value="Unassembled WGS sequence"/>
</dbReference>
<keyword evidence="3" id="KW-0847">Vitamin C</keyword>
<evidence type="ECO:0000313" key="8">
    <source>
        <dbReference type="EMBL" id="KYO49302.1"/>
    </source>
</evidence>
<feature type="domain" description="Fe2OG dioxygenase" evidence="7">
    <location>
        <begin position="117"/>
        <end position="215"/>
    </location>
</feature>
<gene>
    <name evidence="8" type="ORF">AUP44_18045</name>
</gene>
<sequence>MGPADRLDLPVPAFRPAPLRDEAVYPASGLRPAGFAALDGVFDDTLCDALIAAFDAVGGHTASLVKGVQSAGIRRSRVLWFDADSSPDPDLTAAVDRRMAEVTALLNRTRFGFALDGFDEAFQIARYDAEIAGGYIRHVDRGEGPRARRRKLGISIQLSAPETYDGGDLILEPQAVPITGPRRRGTAIAFPSYVVHEVTPVTRGCRYSFVAWVHGPGFV</sequence>
<evidence type="ECO:0000313" key="9">
    <source>
        <dbReference type="Proteomes" id="UP000075787"/>
    </source>
</evidence>
<dbReference type="PROSITE" id="PS51471">
    <property type="entry name" value="FE2OG_OXY"/>
    <property type="match status" value="1"/>
</dbReference>
<protein>
    <recommendedName>
        <fullName evidence="7">Fe2OG dioxygenase domain-containing protein</fullName>
    </recommendedName>
</protein>
<comment type="cofactor">
    <cofactor evidence="1">
        <name>L-ascorbate</name>
        <dbReference type="ChEBI" id="CHEBI:38290"/>
    </cofactor>
</comment>
<evidence type="ECO:0000256" key="4">
    <source>
        <dbReference type="ARBA" id="ARBA00022964"/>
    </source>
</evidence>
<dbReference type="AlphaFoldDB" id="A0A162JJ62"/>
<reference evidence="8 9" key="1">
    <citation type="submission" date="2015-12" db="EMBL/GenBank/DDBJ databases">
        <title>Genome sequence of Tistrella mobilis MCCC 1A02139.</title>
        <authorList>
            <person name="Lu L."/>
            <person name="Lai Q."/>
            <person name="Shao Z."/>
            <person name="Qian P."/>
        </authorList>
    </citation>
    <scope>NUCLEOTIDE SEQUENCE [LARGE SCALE GENOMIC DNA]</scope>
    <source>
        <strain evidence="8 9">MCCC 1A02139</strain>
    </source>
</reference>
<accession>A0A162JJ62</accession>
<dbReference type="InterPro" id="IPR005123">
    <property type="entry name" value="Oxoglu/Fe-dep_dioxygenase_dom"/>
</dbReference>
<dbReference type="GO" id="GO:0031418">
    <property type="term" value="F:L-ascorbic acid binding"/>
    <property type="evidence" value="ECO:0007669"/>
    <property type="project" value="UniProtKB-KW"/>
</dbReference>
<keyword evidence="5" id="KW-0560">Oxidoreductase</keyword>
<dbReference type="OrthoDB" id="9812472at2"/>
<keyword evidence="4" id="KW-0223">Dioxygenase</keyword>
<dbReference type="GO" id="GO:0051213">
    <property type="term" value="F:dioxygenase activity"/>
    <property type="evidence" value="ECO:0007669"/>
    <property type="project" value="UniProtKB-KW"/>
</dbReference>
<dbReference type="RefSeq" id="WP_062770496.1">
    <property type="nucleotide sequence ID" value="NZ_CP121045.1"/>
</dbReference>
<dbReference type="InterPro" id="IPR044862">
    <property type="entry name" value="Pro_4_hyd_alph_FE2OG_OXY"/>
</dbReference>
<dbReference type="SMART" id="SM00702">
    <property type="entry name" value="P4Hc"/>
    <property type="match status" value="1"/>
</dbReference>
<evidence type="ECO:0000256" key="3">
    <source>
        <dbReference type="ARBA" id="ARBA00022896"/>
    </source>
</evidence>
<dbReference type="EMBL" id="LPZR01000229">
    <property type="protein sequence ID" value="KYO49302.1"/>
    <property type="molecule type" value="Genomic_DNA"/>
</dbReference>
<dbReference type="GO" id="GO:0016705">
    <property type="term" value="F:oxidoreductase activity, acting on paired donors, with incorporation or reduction of molecular oxygen"/>
    <property type="evidence" value="ECO:0007669"/>
    <property type="project" value="InterPro"/>
</dbReference>